<dbReference type="KEGG" id="amh:I633_20155"/>
<evidence type="ECO:0000313" key="2">
    <source>
        <dbReference type="Proteomes" id="UP000014909"/>
    </source>
</evidence>
<dbReference type="Gene3D" id="3.50.50.60">
    <property type="entry name" value="FAD/NAD(P)-binding domain"/>
    <property type="match status" value="1"/>
</dbReference>
<evidence type="ECO:0000313" key="1">
    <source>
        <dbReference type="EMBL" id="AGP79575.1"/>
    </source>
</evidence>
<dbReference type="HOGENOM" id="CLU_3303683_0_0_6"/>
<organism evidence="1 2">
    <name type="scientific">Alteromonas mediterranea 615</name>
    <dbReference type="NCBI Taxonomy" id="1300253"/>
    <lineage>
        <taxon>Bacteria</taxon>
        <taxon>Pseudomonadati</taxon>
        <taxon>Pseudomonadota</taxon>
        <taxon>Gammaproteobacteria</taxon>
        <taxon>Alteromonadales</taxon>
        <taxon>Alteromonadaceae</taxon>
        <taxon>Alteromonas/Salinimonas group</taxon>
        <taxon>Alteromonas</taxon>
    </lineage>
</organism>
<sequence>MTTATPITHIVVVGGGSAGWLTAGVLQRSISALPAKTLK</sequence>
<gene>
    <name evidence="1" type="ORF">I633_20155</name>
</gene>
<accession>S5AIC9</accession>
<dbReference type="EMBL" id="CP004846">
    <property type="protein sequence ID" value="AGP79575.1"/>
    <property type="molecule type" value="Genomic_DNA"/>
</dbReference>
<dbReference type="BioCyc" id="AMAC1300253:G12YX-3222-MONOMER"/>
<dbReference type="AlphaFoldDB" id="S5AIC9"/>
<proteinExistence type="predicted"/>
<dbReference type="InterPro" id="IPR036188">
    <property type="entry name" value="FAD/NAD-bd_sf"/>
</dbReference>
<name>S5AIC9_9ALTE</name>
<protein>
    <submittedName>
        <fullName evidence="1">Tryptophan halogenase</fullName>
    </submittedName>
</protein>
<reference evidence="1 2" key="1">
    <citation type="journal article" date="2013" name="Genome Biol. Evol.">
        <title>Genomic Diversity of "Deep Ecotype" Alteromonas macleodii Isolates: Evidence for Pan-Mediterranean Clonal Frames.</title>
        <authorList>
            <person name="Lopez-Perez M."/>
            <person name="Gonzaga A."/>
            <person name="Rodriguez-Valera F."/>
        </authorList>
    </citation>
    <scope>NUCLEOTIDE SEQUENCE [LARGE SCALE GENOMIC DNA]</scope>
    <source>
        <strain evidence="2">'English Channel 615'</strain>
    </source>
</reference>
<dbReference type="Proteomes" id="UP000014909">
    <property type="component" value="Chromosome"/>
</dbReference>